<dbReference type="RefSeq" id="WP_067661101.1">
    <property type="nucleotide sequence ID" value="NZ_FQXG01000005.1"/>
</dbReference>
<feature type="region of interest" description="Disordered" evidence="1">
    <location>
        <begin position="68"/>
        <end position="103"/>
    </location>
</feature>
<evidence type="ECO:0000256" key="1">
    <source>
        <dbReference type="SAM" id="MobiDB-lite"/>
    </source>
</evidence>
<dbReference type="EMBL" id="FQXG01000005">
    <property type="protein sequence ID" value="SHH94185.1"/>
    <property type="molecule type" value="Genomic_DNA"/>
</dbReference>
<gene>
    <name evidence="2" type="ORF">SAMN02745129_3181</name>
</gene>
<dbReference type="AlphaFoldDB" id="A0A1M5X2W6"/>
<accession>A0A1M5X2W6</accession>
<name>A0A1M5X2W6_9GAMM</name>
<dbReference type="STRING" id="299255.SAMN02745129_3181"/>
<evidence type="ECO:0000313" key="3">
    <source>
        <dbReference type="Proteomes" id="UP000184268"/>
    </source>
</evidence>
<proteinExistence type="predicted"/>
<dbReference type="OrthoDB" id="6888544at2"/>
<evidence type="ECO:0000313" key="2">
    <source>
        <dbReference type="EMBL" id="SHH94185.1"/>
    </source>
</evidence>
<dbReference type="Proteomes" id="UP000184268">
    <property type="component" value="Unassembled WGS sequence"/>
</dbReference>
<reference evidence="2 3" key="1">
    <citation type="submission" date="2016-11" db="EMBL/GenBank/DDBJ databases">
        <authorList>
            <person name="Jaros S."/>
            <person name="Januszkiewicz K."/>
            <person name="Wedrychowicz H."/>
        </authorList>
    </citation>
    <scope>NUCLEOTIDE SEQUENCE [LARGE SCALE GENOMIC DNA]</scope>
    <source>
        <strain evidence="2 3">DSM 16917</strain>
    </source>
</reference>
<feature type="compositionally biased region" description="Basic residues" evidence="1">
    <location>
        <begin position="94"/>
        <end position="103"/>
    </location>
</feature>
<protein>
    <submittedName>
        <fullName evidence="2">Uncharacterized protein</fullName>
    </submittedName>
</protein>
<organism evidence="2 3">
    <name type="scientific">Ferrimonas marina</name>
    <dbReference type="NCBI Taxonomy" id="299255"/>
    <lineage>
        <taxon>Bacteria</taxon>
        <taxon>Pseudomonadati</taxon>
        <taxon>Pseudomonadota</taxon>
        <taxon>Gammaproteobacteria</taxon>
        <taxon>Alteromonadales</taxon>
        <taxon>Ferrimonadaceae</taxon>
        <taxon>Ferrimonas</taxon>
    </lineage>
</organism>
<feature type="compositionally biased region" description="Basic and acidic residues" evidence="1">
    <location>
        <begin position="80"/>
        <end position="90"/>
    </location>
</feature>
<keyword evidence="3" id="KW-1185">Reference proteome</keyword>
<sequence length="103" mass="11843">MDPQAYFDELDRLFVTLFEQTKQGQACDDLRAQVQGFVRAGEVLGLLSRADSEARMAAAHQQVFQQSIQQRQAHKAQLKQMRESGYRDLETPAIHRRHNNSDN</sequence>